<accession>A0A8K0PCW8</accession>
<sequence>MDISFLRLLLRCMIQFTFLTPKPSIVPDPPSSPPNRPIILVLLANILCAFWHAWFAPPEGGEATRGYLHGGLAMDFIGQKGGTSRGRLVGMDMVVLVLQVVCLGAVAAKKKVKEGTEGGVVAQTVEFEERGELARENQEGDVELRELNRGTREEGEEDDGEGERRRLLRVEPRRGDTQIVDAFNSGQVVVADLSFARIVRQQLAEQRESAATGTDLEAGTTDMASRLRGGFGWRMRIGGRIVGV</sequence>
<dbReference type="GO" id="GO:0005783">
    <property type="term" value="C:endoplasmic reticulum"/>
    <property type="evidence" value="ECO:0007669"/>
    <property type="project" value="TreeGrafter"/>
</dbReference>
<dbReference type="GO" id="GO:0032933">
    <property type="term" value="P:SREBP signaling pathway"/>
    <property type="evidence" value="ECO:0007669"/>
    <property type="project" value="InterPro"/>
</dbReference>
<gene>
    <name evidence="3" type="ORF">KVT40_006787</name>
</gene>
<dbReference type="Proteomes" id="UP000809789">
    <property type="component" value="Unassembled WGS sequence"/>
</dbReference>
<name>A0A8K0PCW8_9PEZI</name>
<dbReference type="EMBL" id="JAESVG020000008">
    <property type="protein sequence ID" value="KAG8625036.1"/>
    <property type="molecule type" value="Genomic_DNA"/>
</dbReference>
<evidence type="ECO:0000313" key="3">
    <source>
        <dbReference type="EMBL" id="KAG8625036.1"/>
    </source>
</evidence>
<dbReference type="InterPro" id="IPR013715">
    <property type="entry name" value="DUF1746"/>
</dbReference>
<proteinExistence type="predicted"/>
<reference evidence="3" key="1">
    <citation type="submission" date="2021-07" db="EMBL/GenBank/DDBJ databases">
        <title>Elsinoe batatas strain:CRI-CJ2 Genome sequencing and assembly.</title>
        <authorList>
            <person name="Huang L."/>
        </authorList>
    </citation>
    <scope>NUCLEOTIDE SEQUENCE</scope>
    <source>
        <strain evidence="3">CRI-CJ2</strain>
    </source>
</reference>
<organism evidence="3 4">
    <name type="scientific">Elsinoe batatas</name>
    <dbReference type="NCBI Taxonomy" id="2601811"/>
    <lineage>
        <taxon>Eukaryota</taxon>
        <taxon>Fungi</taxon>
        <taxon>Dikarya</taxon>
        <taxon>Ascomycota</taxon>
        <taxon>Pezizomycotina</taxon>
        <taxon>Dothideomycetes</taxon>
        <taxon>Dothideomycetidae</taxon>
        <taxon>Myriangiales</taxon>
        <taxon>Elsinoaceae</taxon>
        <taxon>Elsinoe</taxon>
    </lineage>
</organism>
<evidence type="ECO:0000259" key="2">
    <source>
        <dbReference type="Pfam" id="PF08508"/>
    </source>
</evidence>
<dbReference type="PANTHER" id="PTHR39405">
    <property type="entry name" value="DSC E3 UBIQUITIN LIGASE COMPLEX SUBUNIT 4"/>
    <property type="match status" value="1"/>
</dbReference>
<dbReference type="GO" id="GO:0044695">
    <property type="term" value="C:Dsc E3 ubiquitin ligase complex"/>
    <property type="evidence" value="ECO:0007669"/>
    <property type="project" value="InterPro"/>
</dbReference>
<feature type="region of interest" description="Disordered" evidence="1">
    <location>
        <begin position="131"/>
        <end position="164"/>
    </location>
</feature>
<feature type="compositionally biased region" description="Basic and acidic residues" evidence="1">
    <location>
        <begin position="131"/>
        <end position="153"/>
    </location>
</feature>
<comment type="caution">
    <text evidence="3">The sequence shown here is derived from an EMBL/GenBank/DDBJ whole genome shotgun (WGS) entry which is preliminary data.</text>
</comment>
<keyword evidence="4" id="KW-1185">Reference proteome</keyword>
<dbReference type="InterPro" id="IPR038967">
    <property type="entry name" value="Dsc4-like"/>
</dbReference>
<dbReference type="OrthoDB" id="5428737at2759"/>
<dbReference type="AlphaFoldDB" id="A0A8K0PCW8"/>
<feature type="domain" description="DUF1746" evidence="2">
    <location>
        <begin position="1"/>
        <end position="101"/>
    </location>
</feature>
<protein>
    <recommendedName>
        <fullName evidence="2">DUF1746 domain-containing protein</fullName>
    </recommendedName>
</protein>
<dbReference type="PANTHER" id="PTHR39405:SF1">
    <property type="entry name" value="DSC E3 UBIQUITIN LIGASE COMPLEX SUBUNIT 4"/>
    <property type="match status" value="1"/>
</dbReference>
<evidence type="ECO:0000256" key="1">
    <source>
        <dbReference type="SAM" id="MobiDB-lite"/>
    </source>
</evidence>
<dbReference type="Pfam" id="PF08508">
    <property type="entry name" value="DUF1746"/>
    <property type="match status" value="1"/>
</dbReference>
<evidence type="ECO:0000313" key="4">
    <source>
        <dbReference type="Proteomes" id="UP000809789"/>
    </source>
</evidence>